<dbReference type="EMBL" id="QUTG01001464">
    <property type="protein sequence ID" value="RHY99541.1"/>
    <property type="molecule type" value="Genomic_DNA"/>
</dbReference>
<evidence type="ECO:0000313" key="14">
    <source>
        <dbReference type="Proteomes" id="UP000283543"/>
    </source>
</evidence>
<proteinExistence type="predicted"/>
<dbReference type="Proteomes" id="UP000266643">
    <property type="component" value="Unassembled WGS sequence"/>
</dbReference>
<evidence type="ECO:0000256" key="1">
    <source>
        <dbReference type="SAM" id="MobiDB-lite"/>
    </source>
</evidence>
<evidence type="ECO:0000313" key="16">
    <source>
        <dbReference type="Proteomes" id="UP000285712"/>
    </source>
</evidence>
<evidence type="ECO:0000313" key="15">
    <source>
        <dbReference type="Proteomes" id="UP000285430"/>
    </source>
</evidence>
<dbReference type="EMBL" id="QUTH01006868">
    <property type="protein sequence ID" value="RHZ06018.1"/>
    <property type="molecule type" value="Genomic_DNA"/>
</dbReference>
<evidence type="ECO:0000313" key="17">
    <source>
        <dbReference type="Proteomes" id="UP000286510"/>
    </source>
</evidence>
<dbReference type="Proteomes" id="UP000265716">
    <property type="component" value="Unassembled WGS sequence"/>
</dbReference>
<feature type="region of interest" description="Disordered" evidence="1">
    <location>
        <begin position="16"/>
        <end position="39"/>
    </location>
</feature>
<dbReference type="EMBL" id="QUTA01001566">
    <property type="protein sequence ID" value="RHY32014.1"/>
    <property type="molecule type" value="Genomic_DNA"/>
</dbReference>
<comment type="caution">
    <text evidence="5">The sequence shown here is derived from an EMBL/GenBank/DDBJ whole genome shotgun (WGS) entry which is preliminary data.</text>
</comment>
<dbReference type="EMBL" id="QUTC01007598">
    <property type="protein sequence ID" value="RHY47111.1"/>
    <property type="molecule type" value="Genomic_DNA"/>
</dbReference>
<reference evidence="10 11" key="1">
    <citation type="submission" date="2018-08" db="EMBL/GenBank/DDBJ databases">
        <title>Aphanomyces genome sequencing and annotation.</title>
        <authorList>
            <person name="Minardi D."/>
            <person name="Oidtmann B."/>
            <person name="Van Der Giezen M."/>
            <person name="Studholme D.J."/>
        </authorList>
    </citation>
    <scope>NUCLEOTIDE SEQUENCE [LARGE SCALE GENOMIC DNA]</scope>
    <source>
        <strain evidence="8 11">197901</strain>
        <strain evidence="5 13">D2</strain>
        <strain evidence="9 15">Da</strain>
        <strain evidence="7 17">FDL457</strain>
        <strain evidence="4 10">SA</strain>
        <strain evidence="3 14">Si</strain>
        <strain evidence="6 16">Sv</strain>
        <strain evidence="2 12">Yx</strain>
    </source>
</reference>
<sequence length="96" mass="10915">MVPLQSVTSVTKINLGPLMYTPRNPDGSRMSLGDKAKPGQVQDGTVWKFRVGLSERRRDDWHDRWLKALCRTTKRPVLVQTSPSQFQIKLQPVLVA</sequence>
<dbReference type="EMBL" id="QUTF01018104">
    <property type="protein sequence ID" value="RHZ02894.1"/>
    <property type="molecule type" value="Genomic_DNA"/>
</dbReference>
<evidence type="ECO:0000313" key="12">
    <source>
        <dbReference type="Proteomes" id="UP000266239"/>
    </source>
</evidence>
<dbReference type="EMBL" id="QUTE01013409">
    <property type="protein sequence ID" value="RHZ04587.1"/>
    <property type="molecule type" value="Genomic_DNA"/>
</dbReference>
<dbReference type="EMBL" id="QUTD01001979">
    <property type="protein sequence ID" value="RHY76966.1"/>
    <property type="molecule type" value="Genomic_DNA"/>
</dbReference>
<evidence type="ECO:0000313" key="10">
    <source>
        <dbReference type="Proteomes" id="UP000265716"/>
    </source>
</evidence>
<name>A0A397EE02_APHAT</name>
<evidence type="ECO:0000313" key="2">
    <source>
        <dbReference type="EMBL" id="RHY32014.1"/>
    </source>
</evidence>
<dbReference type="EMBL" id="QUTB01007298">
    <property type="protein sequence ID" value="RHY46564.1"/>
    <property type="molecule type" value="Genomic_DNA"/>
</dbReference>
<organism evidence="5 13">
    <name type="scientific">Aphanomyces astaci</name>
    <name type="common">Crayfish plague agent</name>
    <dbReference type="NCBI Taxonomy" id="112090"/>
    <lineage>
        <taxon>Eukaryota</taxon>
        <taxon>Sar</taxon>
        <taxon>Stramenopiles</taxon>
        <taxon>Oomycota</taxon>
        <taxon>Saprolegniomycetes</taxon>
        <taxon>Saprolegniales</taxon>
        <taxon>Verrucalvaceae</taxon>
        <taxon>Aphanomyces</taxon>
    </lineage>
</organism>
<dbReference type="Proteomes" id="UP000283543">
    <property type="component" value="Unassembled WGS sequence"/>
</dbReference>
<dbReference type="Proteomes" id="UP000285430">
    <property type="component" value="Unassembled WGS sequence"/>
</dbReference>
<dbReference type="AlphaFoldDB" id="A0A397EE02"/>
<dbReference type="Proteomes" id="UP000266196">
    <property type="component" value="Unassembled WGS sequence"/>
</dbReference>
<evidence type="ECO:0000313" key="5">
    <source>
        <dbReference type="EMBL" id="RHY76966.1"/>
    </source>
</evidence>
<evidence type="ECO:0000313" key="8">
    <source>
        <dbReference type="EMBL" id="RHZ04587.1"/>
    </source>
</evidence>
<dbReference type="Proteomes" id="UP000285712">
    <property type="component" value="Unassembled WGS sequence"/>
</dbReference>
<accession>A0A397EE02</accession>
<evidence type="ECO:0000313" key="4">
    <source>
        <dbReference type="EMBL" id="RHY47111.1"/>
    </source>
</evidence>
<evidence type="ECO:0000313" key="7">
    <source>
        <dbReference type="EMBL" id="RHZ02894.1"/>
    </source>
</evidence>
<evidence type="ECO:0000313" key="3">
    <source>
        <dbReference type="EMBL" id="RHY46564.1"/>
    </source>
</evidence>
<evidence type="ECO:0000313" key="11">
    <source>
        <dbReference type="Proteomes" id="UP000266196"/>
    </source>
</evidence>
<evidence type="ECO:0000313" key="6">
    <source>
        <dbReference type="EMBL" id="RHY99541.1"/>
    </source>
</evidence>
<dbReference type="Proteomes" id="UP000286510">
    <property type="component" value="Unassembled WGS sequence"/>
</dbReference>
<evidence type="ECO:0000313" key="9">
    <source>
        <dbReference type="EMBL" id="RHZ06018.1"/>
    </source>
</evidence>
<evidence type="ECO:0000313" key="13">
    <source>
        <dbReference type="Proteomes" id="UP000266643"/>
    </source>
</evidence>
<dbReference type="VEuPathDB" id="FungiDB:H257_18113"/>
<protein>
    <submittedName>
        <fullName evidence="5">Uncharacterized protein</fullName>
    </submittedName>
</protein>
<gene>
    <name evidence="2" type="ORF">DYB25_009608</name>
    <name evidence="7" type="ORF">DYB26_010966</name>
    <name evidence="5" type="ORF">DYB30_007912</name>
    <name evidence="8" type="ORF">DYB31_010329</name>
    <name evidence="3" type="ORF">DYB34_010550</name>
    <name evidence="6" type="ORF">DYB35_011556</name>
    <name evidence="9" type="ORF">DYB37_012867</name>
    <name evidence="4" type="ORF">DYB38_010556</name>
</gene>
<dbReference type="Proteomes" id="UP000266239">
    <property type="component" value="Unassembled WGS sequence"/>
</dbReference>